<evidence type="ECO:0000256" key="2">
    <source>
        <dbReference type="ARBA" id="ARBA00011006"/>
    </source>
</evidence>
<evidence type="ECO:0000256" key="4">
    <source>
        <dbReference type="ARBA" id="ARBA00022692"/>
    </source>
</evidence>
<comment type="caution">
    <text evidence="8">The sequence shown here is derived from an EMBL/GenBank/DDBJ whole genome shotgun (WGS) entry which is preliminary data.</text>
</comment>
<proteinExistence type="inferred from homology"/>
<dbReference type="PANTHER" id="PTHR33884:SF3">
    <property type="entry name" value="UPF0410 PROTEIN YMGE"/>
    <property type="match status" value="1"/>
</dbReference>
<keyword evidence="6 7" id="KW-0472">Membrane</keyword>
<dbReference type="Pfam" id="PF04226">
    <property type="entry name" value="Transgly_assoc"/>
    <property type="match status" value="1"/>
</dbReference>
<evidence type="ECO:0000256" key="6">
    <source>
        <dbReference type="ARBA" id="ARBA00023136"/>
    </source>
</evidence>
<comment type="similarity">
    <text evidence="2">Belongs to the UPF0410 family.</text>
</comment>
<dbReference type="GO" id="GO:0005886">
    <property type="term" value="C:plasma membrane"/>
    <property type="evidence" value="ECO:0007669"/>
    <property type="project" value="UniProtKB-SubCell"/>
</dbReference>
<keyword evidence="4 7" id="KW-0812">Transmembrane</keyword>
<reference evidence="8" key="1">
    <citation type="submission" date="2018-05" db="EMBL/GenBank/DDBJ databases">
        <authorList>
            <person name="Lanie J.A."/>
            <person name="Ng W.-L."/>
            <person name="Kazmierczak K.M."/>
            <person name="Andrzejewski T.M."/>
            <person name="Davidsen T.M."/>
            <person name="Wayne K.J."/>
            <person name="Tettelin H."/>
            <person name="Glass J.I."/>
            <person name="Rusch D."/>
            <person name="Podicherti R."/>
            <person name="Tsui H.-C.T."/>
            <person name="Winkler M.E."/>
        </authorList>
    </citation>
    <scope>NUCLEOTIDE SEQUENCE</scope>
    <source>
        <strain evidence="8">ZC4RG45</strain>
    </source>
</reference>
<evidence type="ECO:0000256" key="3">
    <source>
        <dbReference type="ARBA" id="ARBA00022475"/>
    </source>
</evidence>
<dbReference type="EMBL" id="QGUI01000557">
    <property type="protein sequence ID" value="PZM94687.1"/>
    <property type="molecule type" value="Genomic_DNA"/>
</dbReference>
<dbReference type="STRING" id="1111738.GCA_000427905_03174"/>
<name>A0A2W4JLN1_9PSEU</name>
<keyword evidence="5 7" id="KW-1133">Transmembrane helix</keyword>
<comment type="subcellular location">
    <subcellularLocation>
        <location evidence="1">Cell membrane</location>
        <topology evidence="1">Multi-pass membrane protein</topology>
    </subcellularLocation>
</comment>
<feature type="transmembrane region" description="Helical" evidence="7">
    <location>
        <begin position="25"/>
        <end position="50"/>
    </location>
</feature>
<protein>
    <submittedName>
        <fullName evidence="8">GlsB/YeaQ/YmgE family stress response membrane protein</fullName>
    </submittedName>
</protein>
<feature type="transmembrane region" description="Helical" evidence="7">
    <location>
        <begin position="62"/>
        <end position="79"/>
    </location>
</feature>
<gene>
    <name evidence="8" type="ORF">DIU77_13695</name>
</gene>
<evidence type="ECO:0000256" key="5">
    <source>
        <dbReference type="ARBA" id="ARBA00022989"/>
    </source>
</evidence>
<keyword evidence="3" id="KW-1003">Cell membrane</keyword>
<accession>A0A2W4JLN1</accession>
<organism evidence="8">
    <name type="scientific">Thermocrispum agreste</name>
    <dbReference type="NCBI Taxonomy" id="37925"/>
    <lineage>
        <taxon>Bacteria</taxon>
        <taxon>Bacillati</taxon>
        <taxon>Actinomycetota</taxon>
        <taxon>Actinomycetes</taxon>
        <taxon>Pseudonocardiales</taxon>
        <taxon>Pseudonocardiaceae</taxon>
        <taxon>Thermocrispum</taxon>
    </lineage>
</organism>
<sequence>MFGFLITGIILGLLAKLVIPGDQGIPLWLTIICGILGGGLGNVVYALFGGSDTAGFDWLRHGLQLAGAVVVVLIAAAVYPKSRGRTAA</sequence>
<evidence type="ECO:0000256" key="7">
    <source>
        <dbReference type="SAM" id="Phobius"/>
    </source>
</evidence>
<evidence type="ECO:0000256" key="1">
    <source>
        <dbReference type="ARBA" id="ARBA00004651"/>
    </source>
</evidence>
<dbReference type="InterPro" id="IPR007341">
    <property type="entry name" value="Transgly_assoc"/>
</dbReference>
<dbReference type="PANTHER" id="PTHR33884">
    <property type="entry name" value="UPF0410 PROTEIN YMGE"/>
    <property type="match status" value="1"/>
</dbReference>
<evidence type="ECO:0000313" key="8">
    <source>
        <dbReference type="EMBL" id="PZM94687.1"/>
    </source>
</evidence>
<dbReference type="AlphaFoldDB" id="A0A2W4JLN1"/>